<keyword evidence="6" id="KW-1185">Reference proteome</keyword>
<organism evidence="5 6">
    <name type="scientific">Pseudonocardia benzenivorans</name>
    <dbReference type="NCBI Taxonomy" id="228005"/>
    <lineage>
        <taxon>Bacteria</taxon>
        <taxon>Bacillati</taxon>
        <taxon>Actinomycetota</taxon>
        <taxon>Actinomycetes</taxon>
        <taxon>Pseudonocardiales</taxon>
        <taxon>Pseudonocardiaceae</taxon>
        <taxon>Pseudonocardia</taxon>
    </lineage>
</organism>
<dbReference type="Proteomes" id="UP001597182">
    <property type="component" value="Unassembled WGS sequence"/>
</dbReference>
<evidence type="ECO:0000313" key="5">
    <source>
        <dbReference type="EMBL" id="MFD1236618.1"/>
    </source>
</evidence>
<dbReference type="SMART" id="SM00822">
    <property type="entry name" value="PKS_KR"/>
    <property type="match status" value="1"/>
</dbReference>
<feature type="domain" description="Ketoreductase" evidence="4">
    <location>
        <begin position="8"/>
        <end position="191"/>
    </location>
</feature>
<evidence type="ECO:0000313" key="6">
    <source>
        <dbReference type="Proteomes" id="UP001597182"/>
    </source>
</evidence>
<dbReference type="InterPro" id="IPR036291">
    <property type="entry name" value="NAD(P)-bd_dom_sf"/>
</dbReference>
<dbReference type="Gene3D" id="3.40.50.720">
    <property type="entry name" value="NAD(P)-binding Rossmann-like Domain"/>
    <property type="match status" value="1"/>
</dbReference>
<dbReference type="PRINTS" id="PR00080">
    <property type="entry name" value="SDRFAMILY"/>
</dbReference>
<accession>A0ABW3VQC1</accession>
<dbReference type="PANTHER" id="PTHR44196">
    <property type="entry name" value="DEHYDROGENASE/REDUCTASE SDR FAMILY MEMBER 7B"/>
    <property type="match status" value="1"/>
</dbReference>
<dbReference type="CDD" id="cd05233">
    <property type="entry name" value="SDR_c"/>
    <property type="match status" value="1"/>
</dbReference>
<dbReference type="InterPro" id="IPR057326">
    <property type="entry name" value="KR_dom"/>
</dbReference>
<comment type="caution">
    <text evidence="5">The sequence shown here is derived from an EMBL/GenBank/DDBJ whole genome shotgun (WGS) entry which is preliminary data.</text>
</comment>
<sequence>MITTFADKVVLVTGASRGIGRAVALAFAREGATLVLAARSAEGLAQVESEVRALGGEVLSVPTDVTDPAAAAALVDSALSRFGGVDVLVNNAGIGRVGGVEDPAFGDDVRQTLQASLFGTIDLTRCVLPSLRRRGGTVVTMSSVMGRKAFARFGSYAIVMHAVSAYSDSLRQEVAGDGVRVSVIHPALAATDLLRDVAEADLPAPFRHMTPLPAETVGNAVVAAVRHRRRRVVLPRRANTLLLGEALSPRIGDAIARALTVRPVAALLRMSRGTTYHETVLGQPAP</sequence>
<proteinExistence type="inferred from homology"/>
<dbReference type="PRINTS" id="PR00081">
    <property type="entry name" value="GDHRDH"/>
</dbReference>
<reference evidence="6" key="1">
    <citation type="journal article" date="2019" name="Int. J. Syst. Evol. Microbiol.">
        <title>The Global Catalogue of Microorganisms (GCM) 10K type strain sequencing project: providing services to taxonomists for standard genome sequencing and annotation.</title>
        <authorList>
            <consortium name="The Broad Institute Genomics Platform"/>
            <consortium name="The Broad Institute Genome Sequencing Center for Infectious Disease"/>
            <person name="Wu L."/>
            <person name="Ma J."/>
        </authorList>
    </citation>
    <scope>NUCLEOTIDE SEQUENCE [LARGE SCALE GENOMIC DNA]</scope>
    <source>
        <strain evidence="6">CCUG 49018</strain>
    </source>
</reference>
<evidence type="ECO:0000259" key="4">
    <source>
        <dbReference type="SMART" id="SM00822"/>
    </source>
</evidence>
<keyword evidence="2" id="KW-0560">Oxidoreductase</keyword>
<evidence type="ECO:0000256" key="3">
    <source>
        <dbReference type="RuleBase" id="RU000363"/>
    </source>
</evidence>
<dbReference type="PANTHER" id="PTHR44196:SF1">
    <property type="entry name" value="DEHYDROGENASE_REDUCTASE SDR FAMILY MEMBER 7B"/>
    <property type="match status" value="1"/>
</dbReference>
<evidence type="ECO:0000256" key="1">
    <source>
        <dbReference type="ARBA" id="ARBA00006484"/>
    </source>
</evidence>
<dbReference type="SUPFAM" id="SSF51735">
    <property type="entry name" value="NAD(P)-binding Rossmann-fold domains"/>
    <property type="match status" value="1"/>
</dbReference>
<dbReference type="EMBL" id="JBHTMB010000235">
    <property type="protein sequence ID" value="MFD1236618.1"/>
    <property type="molecule type" value="Genomic_DNA"/>
</dbReference>
<comment type="similarity">
    <text evidence="1 3">Belongs to the short-chain dehydrogenases/reductases (SDR) family.</text>
</comment>
<dbReference type="RefSeq" id="WP_346091996.1">
    <property type="nucleotide sequence ID" value="NZ_BAABKS010000048.1"/>
</dbReference>
<dbReference type="InterPro" id="IPR002347">
    <property type="entry name" value="SDR_fam"/>
</dbReference>
<gene>
    <name evidence="5" type="ORF">ACFQ34_25310</name>
</gene>
<evidence type="ECO:0000256" key="2">
    <source>
        <dbReference type="ARBA" id="ARBA00023002"/>
    </source>
</evidence>
<name>A0ABW3VQC1_9PSEU</name>
<protein>
    <submittedName>
        <fullName evidence="5">SDR family oxidoreductase</fullName>
    </submittedName>
</protein>
<dbReference type="Pfam" id="PF00106">
    <property type="entry name" value="adh_short"/>
    <property type="match status" value="1"/>
</dbReference>